<feature type="region of interest" description="Disordered" evidence="1">
    <location>
        <begin position="364"/>
        <end position="398"/>
    </location>
</feature>
<accession>A0A9P6VYQ2</accession>
<dbReference type="PANTHER" id="PTHR34776">
    <property type="entry name" value="F17F16.3 PROTEIN"/>
    <property type="match status" value="1"/>
</dbReference>
<dbReference type="Proteomes" id="UP000777482">
    <property type="component" value="Unassembled WGS sequence"/>
</dbReference>
<protein>
    <submittedName>
        <fullName evidence="2">Uncharacterized protein</fullName>
    </submittedName>
</protein>
<dbReference type="OrthoDB" id="1028014at2759"/>
<dbReference type="EMBL" id="PUHQ01000051">
    <property type="protein sequence ID" value="KAG0659682.1"/>
    <property type="molecule type" value="Genomic_DNA"/>
</dbReference>
<evidence type="ECO:0000313" key="3">
    <source>
        <dbReference type="Proteomes" id="UP000777482"/>
    </source>
</evidence>
<sequence>MVTTRSQDDSAHQAATAGDKRPAAESQHDDASPKRHKASSSSSGAHKEEPAPAHHHRHHEKKVVQMPPGVKSDDEDEGKDKDKDKGGATSPATAKKEEETPAPPPPQESSSSTATKKEEEEGGGEAVEGNAEEGQVPKHEPNPDPERKHGILEKGFIYFLFRPKVEVDHPESLDDVSKFHILLAPHGTKFHRLIAVGKKALPEASESTRPIWGEVLNVGEDLKALKDGLGAYTYETKTLGTRHQPGARVAGAGAYVLHAAENYPKDSQNASAVYHTYLIYELAMPHQLGEVQHALHIHEEGGFTLQVKNPEAPSTNPAVRDKPKSKQPKYPSELHKLFKTKFIPADPPALLDYPGAELLLIASKHTPEQDTSKKAKEELDAEEQELEHDIEKQTDGNEAKKVLKEMGFEGLIEGKALEGHWE</sequence>
<reference evidence="2 3" key="1">
    <citation type="submission" date="2020-11" db="EMBL/GenBank/DDBJ databases">
        <title>Kefir isolates.</title>
        <authorList>
            <person name="Marcisauskas S."/>
            <person name="Kim Y."/>
            <person name="Blasche S."/>
        </authorList>
    </citation>
    <scope>NUCLEOTIDE SEQUENCE [LARGE SCALE GENOMIC DNA]</scope>
    <source>
        <strain evidence="2 3">KR</strain>
    </source>
</reference>
<evidence type="ECO:0000313" key="2">
    <source>
        <dbReference type="EMBL" id="KAG0659682.1"/>
    </source>
</evidence>
<feature type="compositionally biased region" description="Basic and acidic residues" evidence="1">
    <location>
        <begin position="135"/>
        <end position="149"/>
    </location>
</feature>
<feature type="compositionally biased region" description="Basic and acidic residues" evidence="1">
    <location>
        <begin position="18"/>
        <end position="33"/>
    </location>
</feature>
<proteinExistence type="predicted"/>
<feature type="compositionally biased region" description="Basic and acidic residues" evidence="1">
    <location>
        <begin position="365"/>
        <end position="378"/>
    </location>
</feature>
<comment type="caution">
    <text evidence="2">The sequence shown here is derived from an EMBL/GenBank/DDBJ whole genome shotgun (WGS) entry which is preliminary data.</text>
</comment>
<feature type="compositionally biased region" description="Basic and acidic residues" evidence="1">
    <location>
        <begin position="387"/>
        <end position="398"/>
    </location>
</feature>
<dbReference type="PANTHER" id="PTHR34776:SF1">
    <property type="entry name" value="F17F16.3 PROTEIN"/>
    <property type="match status" value="1"/>
</dbReference>
<gene>
    <name evidence="2" type="ORF">C6P46_005041</name>
</gene>
<keyword evidence="3" id="KW-1185">Reference proteome</keyword>
<evidence type="ECO:0000256" key="1">
    <source>
        <dbReference type="SAM" id="MobiDB-lite"/>
    </source>
</evidence>
<dbReference type="AlphaFoldDB" id="A0A9P6VYQ2"/>
<feature type="compositionally biased region" description="Basic and acidic residues" evidence="1">
    <location>
        <begin position="1"/>
        <end position="11"/>
    </location>
</feature>
<name>A0A9P6VYQ2_RHOMI</name>
<feature type="region of interest" description="Disordered" evidence="1">
    <location>
        <begin position="1"/>
        <end position="149"/>
    </location>
</feature>
<organism evidence="2 3">
    <name type="scientific">Rhodotorula mucilaginosa</name>
    <name type="common">Yeast</name>
    <name type="synonym">Rhodotorula rubra</name>
    <dbReference type="NCBI Taxonomy" id="5537"/>
    <lineage>
        <taxon>Eukaryota</taxon>
        <taxon>Fungi</taxon>
        <taxon>Dikarya</taxon>
        <taxon>Basidiomycota</taxon>
        <taxon>Pucciniomycotina</taxon>
        <taxon>Microbotryomycetes</taxon>
        <taxon>Sporidiobolales</taxon>
        <taxon>Sporidiobolaceae</taxon>
        <taxon>Rhodotorula</taxon>
    </lineage>
</organism>
<feature type="region of interest" description="Disordered" evidence="1">
    <location>
        <begin position="309"/>
        <end position="330"/>
    </location>
</feature>